<feature type="region of interest" description="Disordered" evidence="5">
    <location>
        <begin position="612"/>
        <end position="644"/>
    </location>
</feature>
<evidence type="ECO:0000256" key="5">
    <source>
        <dbReference type="SAM" id="MobiDB-lite"/>
    </source>
</evidence>
<evidence type="ECO:0000256" key="1">
    <source>
        <dbReference type="ARBA" id="ARBA00022741"/>
    </source>
</evidence>
<dbReference type="PANTHER" id="PTHR24346:SF110">
    <property type="entry name" value="NON-SPECIFIC SERINE_THREONINE PROTEIN KINASE"/>
    <property type="match status" value="1"/>
</dbReference>
<dbReference type="PROSITE" id="PS50011">
    <property type="entry name" value="PROTEIN_KINASE_DOM"/>
    <property type="match status" value="1"/>
</dbReference>
<protein>
    <submittedName>
        <fullName evidence="7">RHTO0S10e03752g1_1</fullName>
    </submittedName>
</protein>
<dbReference type="PROSITE" id="PS00107">
    <property type="entry name" value="PROTEIN_KINASE_ATP"/>
    <property type="match status" value="1"/>
</dbReference>
<dbReference type="OrthoDB" id="193931at2759"/>
<dbReference type="GO" id="GO:0005737">
    <property type="term" value="C:cytoplasm"/>
    <property type="evidence" value="ECO:0007669"/>
    <property type="project" value="TreeGrafter"/>
</dbReference>
<keyword evidence="2 3" id="KW-0067">ATP-binding</keyword>
<keyword evidence="1 3" id="KW-0547">Nucleotide-binding</keyword>
<feature type="compositionally biased region" description="Basic and acidic residues" evidence="5">
    <location>
        <begin position="968"/>
        <end position="977"/>
    </location>
</feature>
<dbReference type="PROSITE" id="PS00108">
    <property type="entry name" value="PROTEIN_KINASE_ST"/>
    <property type="match status" value="1"/>
</dbReference>
<dbReference type="InterPro" id="IPR000719">
    <property type="entry name" value="Prot_kinase_dom"/>
</dbReference>
<dbReference type="Pfam" id="PF00069">
    <property type="entry name" value="Pkinase"/>
    <property type="match status" value="1"/>
</dbReference>
<feature type="compositionally biased region" description="Pro residues" evidence="5">
    <location>
        <begin position="569"/>
        <end position="582"/>
    </location>
</feature>
<feature type="compositionally biased region" description="Low complexity" evidence="5">
    <location>
        <begin position="621"/>
        <end position="634"/>
    </location>
</feature>
<dbReference type="PANTHER" id="PTHR24346">
    <property type="entry name" value="MAP/MICROTUBULE AFFINITY-REGULATING KINASE"/>
    <property type="match status" value="1"/>
</dbReference>
<dbReference type="SMART" id="SM00220">
    <property type="entry name" value="S_TKc"/>
    <property type="match status" value="1"/>
</dbReference>
<feature type="region of interest" description="Disordered" evidence="5">
    <location>
        <begin position="1"/>
        <end position="81"/>
    </location>
</feature>
<dbReference type="SUPFAM" id="SSF56112">
    <property type="entry name" value="Protein kinase-like (PK-like)"/>
    <property type="match status" value="1"/>
</dbReference>
<name>A0A061B648_RHOTO</name>
<evidence type="ECO:0000313" key="7">
    <source>
        <dbReference type="EMBL" id="CDR44970.1"/>
    </source>
</evidence>
<evidence type="ECO:0000256" key="4">
    <source>
        <dbReference type="SAM" id="Coils"/>
    </source>
</evidence>
<evidence type="ECO:0000256" key="2">
    <source>
        <dbReference type="ARBA" id="ARBA00022840"/>
    </source>
</evidence>
<gene>
    <name evidence="7" type="ORF">RHTO0S_10e03752g</name>
</gene>
<feature type="region of interest" description="Disordered" evidence="5">
    <location>
        <begin position="535"/>
        <end position="582"/>
    </location>
</feature>
<feature type="region of interest" description="Disordered" evidence="5">
    <location>
        <begin position="710"/>
        <end position="775"/>
    </location>
</feature>
<reference evidence="7" key="1">
    <citation type="journal article" date="2014" name="Genome Announc.">
        <title>Draft genome sequence of Rhodosporidium toruloides CECT1137, an oleaginous yeast of biotechnological interest.</title>
        <authorList>
            <person name="Morin N."/>
            <person name="Calcas X."/>
            <person name="Devillers H."/>
            <person name="Durrens P."/>
            <person name="Sherman D.J."/>
            <person name="Nicaud J.-M."/>
            <person name="Neuveglise C."/>
        </authorList>
    </citation>
    <scope>NUCLEOTIDE SEQUENCE</scope>
    <source>
        <strain evidence="7">CECT1137</strain>
    </source>
</reference>
<dbReference type="InterPro" id="IPR017441">
    <property type="entry name" value="Protein_kinase_ATP_BS"/>
</dbReference>
<dbReference type="GO" id="GO:0004674">
    <property type="term" value="F:protein serine/threonine kinase activity"/>
    <property type="evidence" value="ECO:0007669"/>
    <property type="project" value="TreeGrafter"/>
</dbReference>
<feature type="compositionally biased region" description="Polar residues" evidence="5">
    <location>
        <begin position="535"/>
        <end position="549"/>
    </location>
</feature>
<accession>A0A061B648</accession>
<keyword evidence="4" id="KW-0175">Coiled coil</keyword>
<dbReference type="EMBL" id="LK052945">
    <property type="protein sequence ID" value="CDR44970.1"/>
    <property type="molecule type" value="Genomic_DNA"/>
</dbReference>
<dbReference type="GO" id="GO:0035556">
    <property type="term" value="P:intracellular signal transduction"/>
    <property type="evidence" value="ECO:0007669"/>
    <property type="project" value="TreeGrafter"/>
</dbReference>
<feature type="region of interest" description="Disordered" evidence="5">
    <location>
        <begin position="868"/>
        <end position="895"/>
    </location>
</feature>
<proteinExistence type="predicted"/>
<feature type="coiled-coil region" evidence="4">
    <location>
        <begin position="1013"/>
        <end position="1089"/>
    </location>
</feature>
<evidence type="ECO:0000256" key="3">
    <source>
        <dbReference type="PROSITE-ProRule" id="PRU10141"/>
    </source>
</evidence>
<feature type="region of interest" description="Disordered" evidence="5">
    <location>
        <begin position="958"/>
        <end position="977"/>
    </location>
</feature>
<evidence type="ECO:0000259" key="6">
    <source>
        <dbReference type="PROSITE" id="PS50011"/>
    </source>
</evidence>
<feature type="binding site" evidence="3">
    <location>
        <position position="158"/>
    </location>
    <ligand>
        <name>ATP</name>
        <dbReference type="ChEBI" id="CHEBI:30616"/>
    </ligand>
</feature>
<dbReference type="InterPro" id="IPR011009">
    <property type="entry name" value="Kinase-like_dom_sf"/>
</dbReference>
<dbReference type="GO" id="GO:0005524">
    <property type="term" value="F:ATP binding"/>
    <property type="evidence" value="ECO:0007669"/>
    <property type="project" value="UniProtKB-UniRule"/>
</dbReference>
<dbReference type="InterPro" id="IPR008271">
    <property type="entry name" value="Ser/Thr_kinase_AS"/>
</dbReference>
<feature type="domain" description="Protein kinase" evidence="6">
    <location>
        <begin position="128"/>
        <end position="401"/>
    </location>
</feature>
<dbReference type="Gene3D" id="1.10.510.10">
    <property type="entry name" value="Transferase(Phosphotransferase) domain 1"/>
    <property type="match status" value="1"/>
</dbReference>
<dbReference type="FunFam" id="1.10.510.10:FF:000571">
    <property type="entry name" value="Maternal embryonic leucine zipper kinase"/>
    <property type="match status" value="1"/>
</dbReference>
<organism evidence="7">
    <name type="scientific">Rhodotorula toruloides</name>
    <name type="common">Yeast</name>
    <name type="synonym">Rhodosporidium toruloides</name>
    <dbReference type="NCBI Taxonomy" id="5286"/>
    <lineage>
        <taxon>Eukaryota</taxon>
        <taxon>Fungi</taxon>
        <taxon>Dikarya</taxon>
        <taxon>Basidiomycota</taxon>
        <taxon>Pucciniomycotina</taxon>
        <taxon>Microbotryomycetes</taxon>
        <taxon>Sporidiobolales</taxon>
        <taxon>Sporidiobolaceae</taxon>
        <taxon>Rhodotorula</taxon>
    </lineage>
</organism>
<sequence length="1123" mass="122824">MPRSLAVALDLRPLSPVPSPTLGRARSGEGSSRLAPVVAPAPGLSDESFSDTAEDGMHERTRPDGQQVDPLPPSASTATFTEDDWFRFPRPTKDMARRSLPLVDNVGRRERAGARRDGERDFKVVGEWRVGESLGKGSSGQVRLCRNMRTGEFAAIKKVARLPPDHRVRLAPSPLTAPLIYSLWQHANDLLREVTAMKIVSHHPHILELLDVFETDTHHYLVMEYCPDGELFHYLHEHVLAPFQVQHVFGQLLSALVHLARFRLCHRDIKLENILIRSDVDGDLHVKLIDFGMVAYQGEGELLTESCGSPHYAAPEVIIGNAYDGFLADVWSAGVVLFALLTRSLPFDADNVPTVLDKVKKGEYELPKFVDGPAGDLVNRCLTVTPSERITLPGIVAHRYFSILPSASIPRAVPSLHPSAVPFVPYHAYEQDALEPDILENLGMLIKTGQLDNLVRSNEGEARLFYSILLAFNQPHLAVTPNASSLPFLLGDRPLFTPSNTEASPSTRRSLSAPDSFYQGAPSIINVDATAFTKVSSPSTRSLQATSTLSREHDGPRNSWGRINREYVFPPPPKPEGPVDTPAPPENEELVIAVTSAPPQIESFAVQPLPFSPLDPTFGTRRPPLSRRLSPDSSHSGETQSMPCTPAVIPPDPAFLSASSAAPATLDAAAPTTNVVRPRISMHQRLRSIFTGQQSQRASLLGPPARLAKVEQENKTRPPAVPAHQAHATRRSLQITAQSIPPTEPTSAAIKPTDASPTSPPAPSPSRRSSMLKRSSAYTSFARALNGRPAKSPPISPELREFGELLARGAPSSAVPPHPASGPVDIPLIFSRPIEMDPPRTRRPLGDITNVKPTDSAATRILRKASSNLLGRGKPPRTSVIEPRAAEQDRPRPPSAVPTLLVDSVEAADPEHPLAILSSLEQYPFRTASGSTASRHSTGAGGWRRTSLSIRVPTYSTAPTSILSPRGPRIDGEDYELDTPRRDSFTSAMSRPLMLDAGTARTSWAPPSSSASHRSLRRKQRDLEIELKKAELENRILRAELEAKDGELDVLRRREKSLSLCIESGNEVVRELSAEKEELEEEIRRLSFDSRRRTASSFGDLGREAQEDWLGASRHLFADEDTA</sequence>
<feature type="compositionally biased region" description="Polar residues" evidence="5">
    <location>
        <begin position="731"/>
        <end position="741"/>
    </location>
</feature>
<dbReference type="AlphaFoldDB" id="A0A061B648"/>